<dbReference type="InterPro" id="IPR002195">
    <property type="entry name" value="Dihydroorotase_CS"/>
</dbReference>
<dbReference type="InterPro" id="IPR004722">
    <property type="entry name" value="DHOase"/>
</dbReference>
<accession>A0A1G8P776</accession>
<evidence type="ECO:0000256" key="5">
    <source>
        <dbReference type="ARBA" id="ARBA00022801"/>
    </source>
</evidence>
<gene>
    <name evidence="8" type="ORF">CJ205_05960</name>
</gene>
<dbReference type="InterPro" id="IPR032466">
    <property type="entry name" value="Metal_Hydrolase"/>
</dbReference>
<dbReference type="EMBL" id="PNHE01000024">
    <property type="protein sequence ID" value="PMC58124.1"/>
    <property type="molecule type" value="Genomic_DNA"/>
</dbReference>
<evidence type="ECO:0000256" key="3">
    <source>
        <dbReference type="ARBA" id="ARBA00010286"/>
    </source>
</evidence>
<dbReference type="GO" id="GO:0006145">
    <property type="term" value="P:purine nucleobase catabolic process"/>
    <property type="evidence" value="ECO:0007669"/>
    <property type="project" value="TreeGrafter"/>
</dbReference>
<dbReference type="SUPFAM" id="SSF51338">
    <property type="entry name" value="Composite domain of metallo-dependent hydrolases"/>
    <property type="match status" value="1"/>
</dbReference>
<evidence type="ECO:0000313" key="8">
    <source>
        <dbReference type="EMBL" id="PMC58124.1"/>
    </source>
</evidence>
<keyword evidence="5" id="KW-0378">Hydrolase</keyword>
<comment type="cofactor">
    <cofactor evidence="1">
        <name>Zn(2+)</name>
        <dbReference type="ChEBI" id="CHEBI:29105"/>
    </cofactor>
</comment>
<dbReference type="Proteomes" id="UP000235682">
    <property type="component" value="Unassembled WGS sequence"/>
</dbReference>
<feature type="domain" description="Amidohydrolase-related" evidence="7">
    <location>
        <begin position="48"/>
        <end position="385"/>
    </location>
</feature>
<dbReference type="GO" id="GO:0046872">
    <property type="term" value="F:metal ion binding"/>
    <property type="evidence" value="ECO:0007669"/>
    <property type="project" value="UniProtKB-KW"/>
</dbReference>
<reference evidence="8 9" key="1">
    <citation type="submission" date="2017-09" db="EMBL/GenBank/DDBJ databases">
        <title>Bacterial strain isolated from the female urinary microbiota.</title>
        <authorList>
            <person name="Thomas-White K."/>
            <person name="Kumar N."/>
            <person name="Forster S."/>
            <person name="Putonti C."/>
            <person name="Lawley T."/>
            <person name="Wolfe A.J."/>
        </authorList>
    </citation>
    <scope>NUCLEOTIDE SEQUENCE [LARGE SCALE GENOMIC DNA]</scope>
    <source>
        <strain evidence="8 9">UMB0852</strain>
    </source>
</reference>
<evidence type="ECO:0000256" key="2">
    <source>
        <dbReference type="ARBA" id="ARBA00002368"/>
    </source>
</evidence>
<keyword evidence="6" id="KW-0665">Pyrimidine biosynthesis</keyword>
<dbReference type="PANTHER" id="PTHR43668:SF2">
    <property type="entry name" value="ALLANTOINASE"/>
    <property type="match status" value="1"/>
</dbReference>
<evidence type="ECO:0000256" key="6">
    <source>
        <dbReference type="ARBA" id="ARBA00022975"/>
    </source>
</evidence>
<evidence type="ECO:0000313" key="9">
    <source>
        <dbReference type="Proteomes" id="UP000235682"/>
    </source>
</evidence>
<dbReference type="CDD" id="cd01317">
    <property type="entry name" value="DHOase_IIa"/>
    <property type="match status" value="1"/>
</dbReference>
<dbReference type="GO" id="GO:0004151">
    <property type="term" value="F:dihydroorotase activity"/>
    <property type="evidence" value="ECO:0007669"/>
    <property type="project" value="InterPro"/>
</dbReference>
<dbReference type="InterPro" id="IPR011059">
    <property type="entry name" value="Metal-dep_hydrolase_composite"/>
</dbReference>
<dbReference type="RefSeq" id="WP_092086721.1">
    <property type="nucleotide sequence ID" value="NZ_FNEL01000065.1"/>
</dbReference>
<dbReference type="Gene3D" id="3.20.20.140">
    <property type="entry name" value="Metal-dependent hydrolases"/>
    <property type="match status" value="1"/>
</dbReference>
<keyword evidence="4" id="KW-0479">Metal-binding</keyword>
<dbReference type="InterPro" id="IPR050138">
    <property type="entry name" value="DHOase/Allantoinase_Hydrolase"/>
</dbReference>
<dbReference type="PROSITE" id="PS00483">
    <property type="entry name" value="DIHYDROOROTASE_2"/>
    <property type="match status" value="1"/>
</dbReference>
<dbReference type="OrthoDB" id="9765462at2"/>
<dbReference type="STRING" id="84521.SAMN04487994_10656"/>
<protein>
    <submittedName>
        <fullName evidence="8">Dihydroorotase</fullName>
    </submittedName>
</protein>
<dbReference type="SUPFAM" id="SSF51556">
    <property type="entry name" value="Metallo-dependent hydrolases"/>
    <property type="match status" value="1"/>
</dbReference>
<dbReference type="PANTHER" id="PTHR43668">
    <property type="entry name" value="ALLANTOINASE"/>
    <property type="match status" value="1"/>
</dbReference>
<dbReference type="InterPro" id="IPR006680">
    <property type="entry name" value="Amidohydro-rel"/>
</dbReference>
<evidence type="ECO:0000256" key="4">
    <source>
        <dbReference type="ARBA" id="ARBA00022723"/>
    </source>
</evidence>
<evidence type="ECO:0000256" key="1">
    <source>
        <dbReference type="ARBA" id="ARBA00001947"/>
    </source>
</evidence>
<name>A0A1G8P776_9LACT</name>
<comment type="similarity">
    <text evidence="3">Belongs to the metallo-dependent hydrolases superfamily. DHOase family. Class I DHOase subfamily.</text>
</comment>
<proteinExistence type="inferred from homology"/>
<dbReference type="GO" id="GO:0005737">
    <property type="term" value="C:cytoplasm"/>
    <property type="evidence" value="ECO:0007669"/>
    <property type="project" value="TreeGrafter"/>
</dbReference>
<dbReference type="Pfam" id="PF01979">
    <property type="entry name" value="Amidohydro_1"/>
    <property type="match status" value="1"/>
</dbReference>
<dbReference type="AlphaFoldDB" id="A0A1G8P776"/>
<comment type="caution">
    <text evidence="8">The sequence shown here is derived from an EMBL/GenBank/DDBJ whole genome shotgun (WGS) entry which is preliminary data.</text>
</comment>
<dbReference type="GO" id="GO:0004038">
    <property type="term" value="F:allantoinase activity"/>
    <property type="evidence" value="ECO:0007669"/>
    <property type="project" value="TreeGrafter"/>
</dbReference>
<evidence type="ECO:0000259" key="7">
    <source>
        <dbReference type="Pfam" id="PF01979"/>
    </source>
</evidence>
<dbReference type="NCBIfam" id="TIGR00857">
    <property type="entry name" value="pyrC_multi"/>
    <property type="match status" value="1"/>
</dbReference>
<sequence length="389" mass="43151">MLTIKNAQLVDANGSYQADIQLKDGKIFAIGQDLTGGEEINAKGLVCMPAFVEPHAHFRDPGFPQKEDLESGSRSALQGGYGTVHLMANTKPTVDNPETYHYIMNKANELGLINILQTYAVTKGLEGEEFVDLETLPESVTTLSEDGHGLFNNKATYELFERVKEKDLLLMIHEEDKELSEIDYRLAEDVHTMRDVYFSGKTGARIHFCHVSTVDALEAIAHGKEKGYPVTMEVAPHHIYLKDLDYKVHPPIRAQEDVNALVQGILDGTVDCIATDHAPHTAEDKEKGSPGLIGLETAFGVTYHVLVEQYGQDLSLVSQLMSQRPAEILNLNKGLLQVGYDADLVLVDLNESTTYDTFASRSNNTPFINQTFPTKIMKTIVNGQVKFER</sequence>
<organism evidence="8 9">
    <name type="scientific">Dolosicoccus paucivorans</name>
    <dbReference type="NCBI Taxonomy" id="84521"/>
    <lineage>
        <taxon>Bacteria</taxon>
        <taxon>Bacillati</taxon>
        <taxon>Bacillota</taxon>
        <taxon>Bacilli</taxon>
        <taxon>Lactobacillales</taxon>
        <taxon>Aerococcaceae</taxon>
        <taxon>Dolosicoccus</taxon>
    </lineage>
</organism>
<dbReference type="GO" id="GO:0006221">
    <property type="term" value="P:pyrimidine nucleotide biosynthetic process"/>
    <property type="evidence" value="ECO:0007669"/>
    <property type="project" value="UniProtKB-KW"/>
</dbReference>
<keyword evidence="9" id="KW-1185">Reference proteome</keyword>
<comment type="function">
    <text evidence="2">Catalyzes the reversible cyclization of carbamoyl aspartate to dihydroorotate.</text>
</comment>